<gene>
    <name evidence="2" type="ORF">ACFP57_13535</name>
</gene>
<dbReference type="Proteomes" id="UP001596266">
    <property type="component" value="Unassembled WGS sequence"/>
</dbReference>
<dbReference type="EMBL" id="JBHSUA010000025">
    <property type="protein sequence ID" value="MFC6397998.1"/>
    <property type="molecule type" value="Genomic_DNA"/>
</dbReference>
<sequence length="206" mass="20706">MPAPTVAQPTIATLRPRRSPRLVAAGVLLAALGGLGGVMAYQQASHSNQVVVVAHSVPRGEVVQSTDLSVVTIGPAPGVRTIPGDQLTQLVGKQALVDLPAGSLVGTGAIGTATLEAGQVQLGLKLQAGRVPVQSLPAGTAVQLVQVSTDKQNTKGLVVDAVVVTAPRTSTDGSSSLLDVAVPESVSAEVADLAARDLIVLVRKAS</sequence>
<accession>A0ABW1X5W7</accession>
<keyword evidence="3" id="KW-1185">Reference proteome</keyword>
<comment type="caution">
    <text evidence="2">The sequence shown here is derived from an EMBL/GenBank/DDBJ whole genome shotgun (WGS) entry which is preliminary data.</text>
</comment>
<dbReference type="InterPro" id="IPR013974">
    <property type="entry name" value="SAF"/>
</dbReference>
<feature type="domain" description="SAF" evidence="1">
    <location>
        <begin position="48"/>
        <end position="111"/>
    </location>
</feature>
<name>A0ABW1X5W7_9ACTN</name>
<protein>
    <submittedName>
        <fullName evidence="2">SAF domain-containing protein</fullName>
    </submittedName>
</protein>
<reference evidence="3" key="1">
    <citation type="journal article" date="2019" name="Int. J. Syst. Evol. Microbiol.">
        <title>The Global Catalogue of Microorganisms (GCM) 10K type strain sequencing project: providing services to taxonomists for standard genome sequencing and annotation.</title>
        <authorList>
            <consortium name="The Broad Institute Genomics Platform"/>
            <consortium name="The Broad Institute Genome Sequencing Center for Infectious Disease"/>
            <person name="Wu L."/>
            <person name="Ma J."/>
        </authorList>
    </citation>
    <scope>NUCLEOTIDE SEQUENCE [LARGE SCALE GENOMIC DNA]</scope>
    <source>
        <strain evidence="3">CGMCC 1.15277</strain>
    </source>
</reference>
<organism evidence="2 3">
    <name type="scientific">Luteococcus sanguinis</name>
    <dbReference type="NCBI Taxonomy" id="174038"/>
    <lineage>
        <taxon>Bacteria</taxon>
        <taxon>Bacillati</taxon>
        <taxon>Actinomycetota</taxon>
        <taxon>Actinomycetes</taxon>
        <taxon>Propionibacteriales</taxon>
        <taxon>Propionibacteriaceae</taxon>
        <taxon>Luteococcus</taxon>
    </lineage>
</organism>
<dbReference type="Pfam" id="PF08666">
    <property type="entry name" value="SAF"/>
    <property type="match status" value="1"/>
</dbReference>
<dbReference type="RefSeq" id="WP_343886822.1">
    <property type="nucleotide sequence ID" value="NZ_BAAAKI010000024.1"/>
</dbReference>
<evidence type="ECO:0000313" key="2">
    <source>
        <dbReference type="EMBL" id="MFC6397998.1"/>
    </source>
</evidence>
<proteinExistence type="predicted"/>
<dbReference type="CDD" id="cd11614">
    <property type="entry name" value="SAF_CpaB_FlgA_like"/>
    <property type="match status" value="1"/>
</dbReference>
<evidence type="ECO:0000313" key="3">
    <source>
        <dbReference type="Proteomes" id="UP001596266"/>
    </source>
</evidence>
<dbReference type="SMART" id="SM00858">
    <property type="entry name" value="SAF"/>
    <property type="match status" value="1"/>
</dbReference>
<evidence type="ECO:0000259" key="1">
    <source>
        <dbReference type="SMART" id="SM00858"/>
    </source>
</evidence>